<sequence>MSFYQGERKKTSENKLLGSLVLKGVRPAPRGVARITVCVDVDAKGNLNCSAVDKSTGRKATKSIPGVGVEGKLLSAEEVEKMARQGEKHESEDEEHAKKVSVMKAMAEYTAVVRENAAAGSYSMKAHGAFMEAAEKMMEEFKEKAKEFGLEPS</sequence>
<dbReference type="Pfam" id="PF00012">
    <property type="entry name" value="HSP70"/>
    <property type="match status" value="1"/>
</dbReference>
<evidence type="ECO:0000256" key="1">
    <source>
        <dbReference type="ARBA" id="ARBA00022741"/>
    </source>
</evidence>
<dbReference type="GO" id="GO:0140662">
    <property type="term" value="F:ATP-dependent protein folding chaperone"/>
    <property type="evidence" value="ECO:0007669"/>
    <property type="project" value="InterPro"/>
</dbReference>
<dbReference type="SUPFAM" id="SSF100920">
    <property type="entry name" value="Heat shock protein 70kD (HSP70), peptide-binding domain"/>
    <property type="match status" value="1"/>
</dbReference>
<dbReference type="Proteomes" id="UP001154282">
    <property type="component" value="Unassembled WGS sequence"/>
</dbReference>
<dbReference type="Gene3D" id="2.60.34.10">
    <property type="entry name" value="Substrate Binding Domain Of DNAk, Chain A, domain 1"/>
    <property type="match status" value="1"/>
</dbReference>
<accession>A0AAV0IG28</accession>
<dbReference type="InterPro" id="IPR029047">
    <property type="entry name" value="HSP70_peptide-bd_sf"/>
</dbReference>
<reference evidence="3" key="1">
    <citation type="submission" date="2022-08" db="EMBL/GenBank/DDBJ databases">
        <authorList>
            <person name="Gutierrez-Valencia J."/>
        </authorList>
    </citation>
    <scope>NUCLEOTIDE SEQUENCE</scope>
</reference>
<evidence type="ECO:0000313" key="3">
    <source>
        <dbReference type="EMBL" id="CAI0396479.1"/>
    </source>
</evidence>
<dbReference type="InterPro" id="IPR013126">
    <property type="entry name" value="Hsp_70_fam"/>
</dbReference>
<gene>
    <name evidence="3" type="ORF">LITE_LOCUS9145</name>
</gene>
<proteinExistence type="predicted"/>
<dbReference type="AlphaFoldDB" id="A0AAV0IG28"/>
<comment type="caution">
    <text evidence="3">The sequence shown here is derived from an EMBL/GenBank/DDBJ whole genome shotgun (WGS) entry which is preliminary data.</text>
</comment>
<organism evidence="3 4">
    <name type="scientific">Linum tenue</name>
    <dbReference type="NCBI Taxonomy" id="586396"/>
    <lineage>
        <taxon>Eukaryota</taxon>
        <taxon>Viridiplantae</taxon>
        <taxon>Streptophyta</taxon>
        <taxon>Embryophyta</taxon>
        <taxon>Tracheophyta</taxon>
        <taxon>Spermatophyta</taxon>
        <taxon>Magnoliopsida</taxon>
        <taxon>eudicotyledons</taxon>
        <taxon>Gunneridae</taxon>
        <taxon>Pentapetalae</taxon>
        <taxon>rosids</taxon>
        <taxon>fabids</taxon>
        <taxon>Malpighiales</taxon>
        <taxon>Linaceae</taxon>
        <taxon>Linum</taxon>
    </lineage>
</organism>
<dbReference type="GO" id="GO:0005524">
    <property type="term" value="F:ATP binding"/>
    <property type="evidence" value="ECO:0007669"/>
    <property type="project" value="UniProtKB-KW"/>
</dbReference>
<protein>
    <submittedName>
        <fullName evidence="3">Uncharacterized protein</fullName>
    </submittedName>
</protein>
<evidence type="ECO:0000313" key="4">
    <source>
        <dbReference type="Proteomes" id="UP001154282"/>
    </source>
</evidence>
<dbReference type="PANTHER" id="PTHR19375">
    <property type="entry name" value="HEAT SHOCK PROTEIN 70KDA"/>
    <property type="match status" value="1"/>
</dbReference>
<evidence type="ECO:0000256" key="2">
    <source>
        <dbReference type="ARBA" id="ARBA00022840"/>
    </source>
</evidence>
<keyword evidence="2" id="KW-0067">ATP-binding</keyword>
<name>A0AAV0IG28_9ROSI</name>
<keyword evidence="4" id="KW-1185">Reference proteome</keyword>
<dbReference type="EMBL" id="CAMGYJ010000003">
    <property type="protein sequence ID" value="CAI0396479.1"/>
    <property type="molecule type" value="Genomic_DNA"/>
</dbReference>
<keyword evidence="1" id="KW-0547">Nucleotide-binding</keyword>